<reference evidence="5 7" key="1">
    <citation type="submission" date="2015-07" db="EMBL/GenBank/DDBJ databases">
        <title>Genome of Polaribacter dokdonenesis DSW-5, isolated from seawater off Dokdo in Korea.</title>
        <authorList>
            <person name="Yoon K."/>
            <person name="Song J.Y."/>
            <person name="Kim J.F."/>
        </authorList>
    </citation>
    <scope>NUCLEOTIDE SEQUENCE [LARGE SCALE GENOMIC DNA]</scope>
    <source>
        <strain evidence="5 7">DSW-5</strain>
    </source>
</reference>
<dbReference type="InterPro" id="IPR026444">
    <property type="entry name" value="Secre_tail"/>
</dbReference>
<feature type="chain" id="PRO_5005874304" evidence="3">
    <location>
        <begin position="19"/>
        <end position="543"/>
    </location>
</feature>
<dbReference type="EMBL" id="LGBR01000001">
    <property type="protein sequence ID" value="KOY51098.1"/>
    <property type="molecule type" value="Genomic_DNA"/>
</dbReference>
<proteinExistence type="inferred from homology"/>
<evidence type="ECO:0000313" key="7">
    <source>
        <dbReference type="Proteomes" id="UP000037716"/>
    </source>
</evidence>
<dbReference type="Proteomes" id="UP000037716">
    <property type="component" value="Unassembled WGS sequence"/>
</dbReference>
<comment type="similarity">
    <text evidence="1">Belongs to the glycosyl hydrolase 16 family.</text>
</comment>
<keyword evidence="5" id="KW-0378">Hydrolase</keyword>
<dbReference type="EMBL" id="FNUE01000001">
    <property type="protein sequence ID" value="SEE18837.1"/>
    <property type="molecule type" value="Genomic_DNA"/>
</dbReference>
<dbReference type="InterPro" id="IPR013320">
    <property type="entry name" value="ConA-like_dom_sf"/>
</dbReference>
<dbReference type="CDD" id="cd08023">
    <property type="entry name" value="GH16_laminarinase_like"/>
    <property type="match status" value="1"/>
</dbReference>
<accession>A0A0N1IY36</accession>
<dbReference type="RefSeq" id="WP_053973322.1">
    <property type="nucleotide sequence ID" value="NZ_FNUE01000001.1"/>
</dbReference>
<evidence type="ECO:0000313" key="6">
    <source>
        <dbReference type="EMBL" id="SEE18837.1"/>
    </source>
</evidence>
<evidence type="ECO:0000256" key="1">
    <source>
        <dbReference type="ARBA" id="ARBA00006865"/>
    </source>
</evidence>
<name>A0A0N1IY36_9FLAO</name>
<dbReference type="GO" id="GO:0004553">
    <property type="term" value="F:hydrolase activity, hydrolyzing O-glycosyl compounds"/>
    <property type="evidence" value="ECO:0007669"/>
    <property type="project" value="InterPro"/>
</dbReference>
<dbReference type="NCBIfam" id="TIGR04183">
    <property type="entry name" value="Por_Secre_tail"/>
    <property type="match status" value="1"/>
</dbReference>
<evidence type="ECO:0000313" key="8">
    <source>
        <dbReference type="Proteomes" id="UP000183071"/>
    </source>
</evidence>
<protein>
    <submittedName>
        <fullName evidence="5">Glycosyl hydrolase family 16</fullName>
    </submittedName>
    <submittedName>
        <fullName evidence="6">Por secretion system C-terminal sorting domain-containing protein</fullName>
    </submittedName>
</protein>
<comment type="caution">
    <text evidence="5">The sequence shown here is derived from an EMBL/GenBank/DDBJ whole genome shotgun (WGS) entry which is preliminary data.</text>
</comment>
<dbReference type="PATRIC" id="fig|1300348.6.peg.657"/>
<dbReference type="Proteomes" id="UP000183071">
    <property type="component" value="Unassembled WGS sequence"/>
</dbReference>
<dbReference type="PANTHER" id="PTHR10963">
    <property type="entry name" value="GLYCOSYL HYDROLASE-RELATED"/>
    <property type="match status" value="1"/>
</dbReference>
<keyword evidence="8" id="KW-1185">Reference proteome</keyword>
<dbReference type="SUPFAM" id="SSF49899">
    <property type="entry name" value="Concanavalin A-like lectins/glucanases"/>
    <property type="match status" value="1"/>
</dbReference>
<dbReference type="Pfam" id="PF00722">
    <property type="entry name" value="Glyco_hydro_16"/>
    <property type="match status" value="1"/>
</dbReference>
<dbReference type="Pfam" id="PF18962">
    <property type="entry name" value="Por_Secre_tail"/>
    <property type="match status" value="1"/>
</dbReference>
<reference evidence="6 8" key="2">
    <citation type="submission" date="2016-10" db="EMBL/GenBank/DDBJ databases">
        <authorList>
            <person name="Varghese N."/>
            <person name="Submissions S."/>
        </authorList>
    </citation>
    <scope>NUCLEOTIDE SEQUENCE [LARGE SCALE GENOMIC DNA]</scope>
    <source>
        <strain evidence="6 8">DSW-5</strain>
    </source>
</reference>
<dbReference type="GO" id="GO:0005975">
    <property type="term" value="P:carbohydrate metabolic process"/>
    <property type="evidence" value="ECO:0007669"/>
    <property type="project" value="InterPro"/>
</dbReference>
<evidence type="ECO:0000259" key="4">
    <source>
        <dbReference type="PROSITE" id="PS51762"/>
    </source>
</evidence>
<evidence type="ECO:0000313" key="5">
    <source>
        <dbReference type="EMBL" id="KOY51098.1"/>
    </source>
</evidence>
<dbReference type="AlphaFoldDB" id="A0A0N1IY36"/>
<dbReference type="Gene3D" id="2.60.120.200">
    <property type="match status" value="1"/>
</dbReference>
<sequence length="543" mass="61059">MKNLLITFIFLFTFIASAQQTVEDDFEGNGTISTWFGDGANINAQFNNPYKESINTSNTVLKYEDVGGQYANIRFQLDEKFDLSEDYTFTFKIYVPLIGITGSQNNQVSLKLQNGDLNEPWSTQTEIIKSITLNQWQTVTFNFKDDSYINLNPGSAAPINRSDFNRVVIQINGEDNTDRVTAYIDDFLYDGTIAGDTSDEPVFDNLVWSDEFDGQTGVVTDLDNSKWFKQTYPIINGQSWANGEIQHYTDRVDNSYVSNGTLKILAKKETYSNNGVTKNYTSARLNSKYAFTYGKVEIRAKMPFGVGTFPALWMLGQNITETGGYWAATKGTTGWPDCGEIDIIEHWGDNQDFVQSALHNRSSFGGTVNKGGRSISNASSEFHVYTLEWSATKMTFSVDGIVHYVYNPENKNIENWPYDAPQYLLLNVAILPNITAGFSESAMEVDYVRVYQESQSLSTEDNNIKNQALRVYPNPSNDLITVDLGNVNTKGDLNLYNIAGKRIHTFSQNTQSKTHNISFLSKGVYFLQVATSNDSRVIKLIKN</sequence>
<dbReference type="InterPro" id="IPR050546">
    <property type="entry name" value="Glycosyl_Hydrlase_16"/>
</dbReference>
<organism evidence="5 7">
    <name type="scientific">Polaribacter dokdonensis DSW-5</name>
    <dbReference type="NCBI Taxonomy" id="1300348"/>
    <lineage>
        <taxon>Bacteria</taxon>
        <taxon>Pseudomonadati</taxon>
        <taxon>Bacteroidota</taxon>
        <taxon>Flavobacteriia</taxon>
        <taxon>Flavobacteriales</taxon>
        <taxon>Flavobacteriaceae</taxon>
    </lineage>
</organism>
<keyword evidence="2 3" id="KW-0732">Signal</keyword>
<evidence type="ECO:0000256" key="2">
    <source>
        <dbReference type="ARBA" id="ARBA00022729"/>
    </source>
</evidence>
<dbReference type="InterPro" id="IPR000757">
    <property type="entry name" value="Beta-glucanase-like"/>
</dbReference>
<dbReference type="OrthoDB" id="9809583at2"/>
<evidence type="ECO:0000256" key="3">
    <source>
        <dbReference type="SAM" id="SignalP"/>
    </source>
</evidence>
<feature type="signal peptide" evidence="3">
    <location>
        <begin position="1"/>
        <end position="18"/>
    </location>
</feature>
<dbReference type="PROSITE" id="PS51762">
    <property type="entry name" value="GH16_2"/>
    <property type="match status" value="1"/>
</dbReference>
<dbReference type="Gene3D" id="2.60.120.260">
    <property type="entry name" value="Galactose-binding domain-like"/>
    <property type="match status" value="1"/>
</dbReference>
<dbReference type="STRING" id="1300348.I602_658"/>
<gene>
    <name evidence="5" type="ORF">I602_658</name>
    <name evidence="6" type="ORF">SAMN05444353_1121</name>
</gene>
<feature type="domain" description="GH16" evidence="4">
    <location>
        <begin position="162"/>
        <end position="456"/>
    </location>
</feature>
<dbReference type="PANTHER" id="PTHR10963:SF55">
    <property type="entry name" value="GLYCOSIDE HYDROLASE FAMILY 16 PROTEIN"/>
    <property type="match status" value="1"/>
</dbReference>